<dbReference type="EMBL" id="VCDX01000006">
    <property type="protein sequence ID" value="TYL12655.1"/>
    <property type="molecule type" value="Genomic_DNA"/>
</dbReference>
<gene>
    <name evidence="1" type="ORF">Maut_02124</name>
    <name evidence="2" type="ORF">MTAT_18970</name>
</gene>
<accession>A0AAC9MVC1</accession>
<sequence>MVLRMSRTPIEKATKQIAKRRLKCHGCEVVIEKDMEYIKWGSRKYCHDCFEAEAFKVREKLQQKEKKKVEEVVTIEGSKPICPRCHAEENLPIIDYGLARDKSKGTFFFIHQCQDCHQKFIVQKDI</sequence>
<name>A0AAC9MVC1_NEOTH</name>
<proteinExistence type="predicted"/>
<evidence type="ECO:0000313" key="1">
    <source>
        <dbReference type="EMBL" id="AOQ24554.1"/>
    </source>
</evidence>
<reference evidence="2 4" key="2">
    <citation type="submission" date="2019-05" db="EMBL/GenBank/DDBJ databases">
        <title>Genome sequence of Moorella thermoacetica ATCC 33924.</title>
        <authorList>
            <person name="Poehlein A."/>
            <person name="Bengelsdorf F.R."/>
            <person name="Duerre P."/>
            <person name="Daniel R."/>
        </authorList>
    </citation>
    <scope>NUCLEOTIDE SEQUENCE [LARGE SCALE GENOMIC DNA]</scope>
    <source>
        <strain evidence="2 4">ATCC 33924</strain>
    </source>
</reference>
<dbReference type="SUPFAM" id="SSF48695">
    <property type="entry name" value="Multiheme cytochromes"/>
    <property type="match status" value="1"/>
</dbReference>
<evidence type="ECO:0000313" key="2">
    <source>
        <dbReference type="EMBL" id="TYL12655.1"/>
    </source>
</evidence>
<organism evidence="1 3">
    <name type="scientific">Neomoorella thermoacetica</name>
    <name type="common">Clostridium thermoaceticum</name>
    <dbReference type="NCBI Taxonomy" id="1525"/>
    <lineage>
        <taxon>Bacteria</taxon>
        <taxon>Bacillati</taxon>
        <taxon>Bacillota</taxon>
        <taxon>Clostridia</taxon>
        <taxon>Neomoorellales</taxon>
        <taxon>Neomoorellaceae</taxon>
        <taxon>Neomoorella</taxon>
    </lineage>
</organism>
<evidence type="ECO:0000313" key="4">
    <source>
        <dbReference type="Proteomes" id="UP000322283"/>
    </source>
</evidence>
<protein>
    <submittedName>
        <fullName evidence="1">Uncharacterized protein</fullName>
    </submittedName>
</protein>
<dbReference type="Gene3D" id="2.10.110.10">
    <property type="entry name" value="Cysteine Rich Protein"/>
    <property type="match status" value="1"/>
</dbReference>
<dbReference type="EMBL" id="CP017019">
    <property type="protein sequence ID" value="AOQ24554.1"/>
    <property type="molecule type" value="Genomic_DNA"/>
</dbReference>
<dbReference type="InterPro" id="IPR036280">
    <property type="entry name" value="Multihaem_cyt_sf"/>
</dbReference>
<dbReference type="Proteomes" id="UP000322283">
    <property type="component" value="Unassembled WGS sequence"/>
</dbReference>
<dbReference type="Proteomes" id="UP000094598">
    <property type="component" value="Chromosome"/>
</dbReference>
<reference evidence="1 3" key="1">
    <citation type="submission" date="2016-08" db="EMBL/GenBank/DDBJ databases">
        <title>Moorella thermoacetica DSM 103132.</title>
        <authorList>
            <person name="Jendresen C.B."/>
            <person name="Redl S.M."/>
            <person name="Jensen T.O."/>
            <person name="Nielsen A.T."/>
        </authorList>
    </citation>
    <scope>NUCLEOTIDE SEQUENCE [LARGE SCALE GENOMIC DNA]</scope>
    <source>
        <strain evidence="1 3">DSM 103132</strain>
    </source>
</reference>
<keyword evidence="4" id="KW-1185">Reference proteome</keyword>
<dbReference type="AlphaFoldDB" id="A0AAC9MVC1"/>
<evidence type="ECO:0000313" key="3">
    <source>
        <dbReference type="Proteomes" id="UP000094598"/>
    </source>
</evidence>